<organism evidence="2 3">
    <name type="scientific">Psychrosphaera ytuae</name>
    <dbReference type="NCBI Taxonomy" id="2820710"/>
    <lineage>
        <taxon>Bacteria</taxon>
        <taxon>Pseudomonadati</taxon>
        <taxon>Pseudomonadota</taxon>
        <taxon>Gammaproteobacteria</taxon>
        <taxon>Alteromonadales</taxon>
        <taxon>Pseudoalteromonadaceae</taxon>
        <taxon>Psychrosphaera</taxon>
    </lineage>
</organism>
<gene>
    <name evidence="2" type="ORF">J1N51_00465</name>
</gene>
<feature type="signal peptide" evidence="1">
    <location>
        <begin position="1"/>
        <end position="24"/>
    </location>
</feature>
<dbReference type="AlphaFoldDB" id="A0A975DBC2"/>
<sequence>MRIQRRSFTLMMFAAFSLTGCGDASDNVDYEQIEQLIKSNQSEWRAAGLIDYSFTYSVTPGDCPTADALPSVDVYVEDGEVSRVYYTGTDQQTENRLGLTIDEVFQLQLRELASLPIQFSETKSNTQLPTFDISLGYPLRAYIDQSYNDCDAMAIRVSNFN</sequence>
<reference evidence="2" key="1">
    <citation type="submission" date="2021-03" db="EMBL/GenBank/DDBJ databases">
        <title>Description of Psychrosphaera ytuae sp. nov. isolated from deep sea sediment of South China Sea.</title>
        <authorList>
            <person name="Zhang J."/>
            <person name="Xu X.-D."/>
        </authorList>
    </citation>
    <scope>NUCLEOTIDE SEQUENCE</scope>
    <source>
        <strain evidence="2">MTZ26</strain>
    </source>
</reference>
<dbReference type="EMBL" id="CP072110">
    <property type="protein sequence ID" value="QTH64007.1"/>
    <property type="molecule type" value="Genomic_DNA"/>
</dbReference>
<evidence type="ECO:0008006" key="4">
    <source>
        <dbReference type="Google" id="ProtNLM"/>
    </source>
</evidence>
<dbReference type="PROSITE" id="PS51257">
    <property type="entry name" value="PROKAR_LIPOPROTEIN"/>
    <property type="match status" value="1"/>
</dbReference>
<keyword evidence="3" id="KW-1185">Reference proteome</keyword>
<dbReference type="RefSeq" id="WP_208832062.1">
    <property type="nucleotide sequence ID" value="NZ_CP072110.1"/>
</dbReference>
<dbReference type="InterPro" id="IPR046172">
    <property type="entry name" value="DUF6174"/>
</dbReference>
<evidence type="ECO:0000256" key="1">
    <source>
        <dbReference type="SAM" id="SignalP"/>
    </source>
</evidence>
<feature type="chain" id="PRO_5038113872" description="Lipoprotein" evidence="1">
    <location>
        <begin position="25"/>
        <end position="161"/>
    </location>
</feature>
<protein>
    <recommendedName>
        <fullName evidence="4">Lipoprotein</fullName>
    </recommendedName>
</protein>
<dbReference type="KEGG" id="psym:J1N51_00465"/>
<name>A0A975DBC2_9GAMM</name>
<evidence type="ECO:0000313" key="3">
    <source>
        <dbReference type="Proteomes" id="UP000682739"/>
    </source>
</evidence>
<evidence type="ECO:0000313" key="2">
    <source>
        <dbReference type="EMBL" id="QTH64007.1"/>
    </source>
</evidence>
<keyword evidence="1" id="KW-0732">Signal</keyword>
<dbReference type="Pfam" id="PF19671">
    <property type="entry name" value="DUF6174"/>
    <property type="match status" value="1"/>
</dbReference>
<accession>A0A975DBC2</accession>
<dbReference type="Proteomes" id="UP000682739">
    <property type="component" value="Chromosome"/>
</dbReference>
<proteinExistence type="predicted"/>